<keyword evidence="2" id="KW-1185">Reference proteome</keyword>
<evidence type="ECO:0000313" key="2">
    <source>
        <dbReference type="Proteomes" id="UP000828390"/>
    </source>
</evidence>
<dbReference type="Proteomes" id="UP000828390">
    <property type="component" value="Unassembled WGS sequence"/>
</dbReference>
<proteinExistence type="predicted"/>
<gene>
    <name evidence="1" type="ORF">DPMN_048063</name>
</gene>
<reference evidence="1" key="2">
    <citation type="submission" date="2020-11" db="EMBL/GenBank/DDBJ databases">
        <authorList>
            <person name="McCartney M.A."/>
            <person name="Auch B."/>
            <person name="Kono T."/>
            <person name="Mallez S."/>
            <person name="Becker A."/>
            <person name="Gohl D.M."/>
            <person name="Silverstein K.A.T."/>
            <person name="Koren S."/>
            <person name="Bechman K.B."/>
            <person name="Herman A."/>
            <person name="Abrahante J.E."/>
            <person name="Garbe J."/>
        </authorList>
    </citation>
    <scope>NUCLEOTIDE SEQUENCE</scope>
    <source>
        <strain evidence="1">Duluth1</strain>
        <tissue evidence="1">Whole animal</tissue>
    </source>
</reference>
<name>A0A9D4I205_DREPO</name>
<protein>
    <submittedName>
        <fullName evidence="1">Uncharacterized protein</fullName>
    </submittedName>
</protein>
<sequence>MVKTSFDKKPGTCVVCSPGNRSVGSSQHGMFILLPGLINPSTLSDTTEKTAFSTPDRNDVEKALINTGMLGKRVNFRNLHVITL</sequence>
<reference evidence="1" key="1">
    <citation type="journal article" date="2019" name="bioRxiv">
        <title>The Genome of the Zebra Mussel, Dreissena polymorpha: A Resource for Invasive Species Research.</title>
        <authorList>
            <person name="McCartney M.A."/>
            <person name="Auch B."/>
            <person name="Kono T."/>
            <person name="Mallez S."/>
            <person name="Zhang Y."/>
            <person name="Obille A."/>
            <person name="Becker A."/>
            <person name="Abrahante J.E."/>
            <person name="Garbe J."/>
            <person name="Badalamenti J.P."/>
            <person name="Herman A."/>
            <person name="Mangelson H."/>
            <person name="Liachko I."/>
            <person name="Sullivan S."/>
            <person name="Sone E.D."/>
            <person name="Koren S."/>
            <person name="Silverstein K.A.T."/>
            <person name="Beckman K.B."/>
            <person name="Gohl D.M."/>
        </authorList>
    </citation>
    <scope>NUCLEOTIDE SEQUENCE</scope>
    <source>
        <strain evidence="1">Duluth1</strain>
        <tissue evidence="1">Whole animal</tissue>
    </source>
</reference>
<dbReference type="EMBL" id="JAIWYP010000011">
    <property type="protein sequence ID" value="KAH3741339.1"/>
    <property type="molecule type" value="Genomic_DNA"/>
</dbReference>
<dbReference type="AlphaFoldDB" id="A0A9D4I205"/>
<evidence type="ECO:0000313" key="1">
    <source>
        <dbReference type="EMBL" id="KAH3741339.1"/>
    </source>
</evidence>
<accession>A0A9D4I205</accession>
<organism evidence="1 2">
    <name type="scientific">Dreissena polymorpha</name>
    <name type="common">Zebra mussel</name>
    <name type="synonym">Mytilus polymorpha</name>
    <dbReference type="NCBI Taxonomy" id="45954"/>
    <lineage>
        <taxon>Eukaryota</taxon>
        <taxon>Metazoa</taxon>
        <taxon>Spiralia</taxon>
        <taxon>Lophotrochozoa</taxon>
        <taxon>Mollusca</taxon>
        <taxon>Bivalvia</taxon>
        <taxon>Autobranchia</taxon>
        <taxon>Heteroconchia</taxon>
        <taxon>Euheterodonta</taxon>
        <taxon>Imparidentia</taxon>
        <taxon>Neoheterodontei</taxon>
        <taxon>Myida</taxon>
        <taxon>Dreissenoidea</taxon>
        <taxon>Dreissenidae</taxon>
        <taxon>Dreissena</taxon>
    </lineage>
</organism>
<comment type="caution">
    <text evidence="1">The sequence shown here is derived from an EMBL/GenBank/DDBJ whole genome shotgun (WGS) entry which is preliminary data.</text>
</comment>